<dbReference type="GO" id="GO:0005509">
    <property type="term" value="F:calcium ion binding"/>
    <property type="evidence" value="ECO:0007669"/>
    <property type="project" value="InterPro"/>
</dbReference>
<gene>
    <name evidence="9" type="ORF">THRCLA_00403</name>
</gene>
<dbReference type="InterPro" id="IPR000008">
    <property type="entry name" value="C2_dom"/>
</dbReference>
<keyword evidence="5" id="KW-0961">Cell wall biogenesis/degradation</keyword>
<dbReference type="GO" id="GO:0005789">
    <property type="term" value="C:endoplasmic reticulum membrane"/>
    <property type="evidence" value="ECO:0007669"/>
    <property type="project" value="TreeGrafter"/>
</dbReference>
<evidence type="ECO:0000313" key="9">
    <source>
        <dbReference type="EMBL" id="OQS07593.1"/>
    </source>
</evidence>
<evidence type="ECO:0000256" key="2">
    <source>
        <dbReference type="ARBA" id="ARBA00022837"/>
    </source>
</evidence>
<dbReference type="PANTHER" id="PTHR31361">
    <property type="entry name" value="BETA-GLUCAN SYNTHESIS-ASSOCIATED PROTEIN KRE6-RELATED"/>
    <property type="match status" value="1"/>
</dbReference>
<dbReference type="EMBL" id="JNBS01000225">
    <property type="protein sequence ID" value="OQS07593.1"/>
    <property type="molecule type" value="Genomic_DNA"/>
</dbReference>
<evidence type="ECO:0000256" key="4">
    <source>
        <dbReference type="ARBA" id="ARBA00023180"/>
    </source>
</evidence>
<dbReference type="Gene3D" id="2.60.120.200">
    <property type="match status" value="2"/>
</dbReference>
<dbReference type="GO" id="GO:0006078">
    <property type="term" value="P:(1-&gt;6)-beta-D-glucan biosynthetic process"/>
    <property type="evidence" value="ECO:0007669"/>
    <property type="project" value="TreeGrafter"/>
</dbReference>
<dbReference type="GO" id="GO:0005886">
    <property type="term" value="C:plasma membrane"/>
    <property type="evidence" value="ECO:0007669"/>
    <property type="project" value="TreeGrafter"/>
</dbReference>
<proteinExistence type="predicted"/>
<dbReference type="InterPro" id="IPR035892">
    <property type="entry name" value="C2_domain_sf"/>
</dbReference>
<name>A0A1W0ABB2_9STRA</name>
<reference evidence="9 10" key="1">
    <citation type="journal article" date="2014" name="Genome Biol. Evol.">
        <title>The secreted proteins of Achlya hypogyna and Thraustotheca clavata identify the ancestral oomycete secretome and reveal gene acquisitions by horizontal gene transfer.</title>
        <authorList>
            <person name="Misner I."/>
            <person name="Blouin N."/>
            <person name="Leonard G."/>
            <person name="Richards T.A."/>
            <person name="Lane C.E."/>
        </authorList>
    </citation>
    <scope>NUCLEOTIDE SEQUENCE [LARGE SCALE GENOMIC DNA]</scope>
    <source>
        <strain evidence="9 10">ATCC 34112</strain>
    </source>
</reference>
<dbReference type="Gene3D" id="2.60.40.150">
    <property type="entry name" value="C2 domain"/>
    <property type="match status" value="2"/>
</dbReference>
<protein>
    <submittedName>
        <fullName evidence="9">Uncharacterized protein</fullName>
    </submittedName>
</protein>
<feature type="transmembrane region" description="Helical" evidence="6">
    <location>
        <begin position="2792"/>
        <end position="2813"/>
    </location>
</feature>
<dbReference type="SUPFAM" id="SSF49562">
    <property type="entry name" value="C2 domain (Calcium/lipid-binding domain, CaLB)"/>
    <property type="match status" value="2"/>
</dbReference>
<dbReference type="STRING" id="74557.A0A1W0ABB2"/>
<dbReference type="PROSITE" id="PS50004">
    <property type="entry name" value="C2"/>
    <property type="match status" value="2"/>
</dbReference>
<sequence>RWIVDLYDASLDEDAAALSFSDIAINMQQFAAGEVSMDLEYAIRDIQLTTNCRSMECHRSQILSHSSDTKFLSGQLKQTFDGGMDLAVNLDKLSLFAAKYPLEYFLLYLDRLRSGPQEYMAAALPQPTESENELKEAVHPGHQNKLDLRTVGPCSMLKGAKMNISVRLIDLSVYLIPEMVDHTGALLEFTITTVLNVVSSHEKEKIGLKVSDVSLLPKLYQPSDTNGFPTIFSPQTLSTTSLLAPVTIENEYGLTMVSPTTFDQVLTVNVSNIDMSFSQLNFAIFCSALSSLGSIQTTTPEQLRKRQAAQDAAQEAEMALQVHQRLDLALKTFEAIDTDGTKSIEKDELKTLLQHAIVDSKLLETELDKLTMSVFQTIDKDKSGSIDFEEFRHYLLETMNVDHLHGYVDLFACEYDSREVIENLFGVYKPLGKTDTMDWKSFFLTREASDLTGSFWELYIEQMGAEKSSRKNQPPALLQRKLIRFLKHYEAAKGCWESIIRGNLKDDTEDLSWVIEEKTRCGGIVEFESAAKMILSQSTSIVVPEVVEIKPPPLSSVAKLRLKSDIKLGKMHVVLQDNTLPLNTNRADFVVDAIKVNFKLESEIGQHVYDINATSSEWMATLGVQVAASCYSDLSYQMEPVIEPWKLFQVNITSSVLDVMKIIPEIMSGQLVIEDTPKVVYRIDEPPVHITNMTGVTLGFASNGKDIILEPRTVQAIDGIDINNCFIWIENWGSSGQISFPTFGPKEFTLVEGRANDFMKNRVANISDGNNVTIKAQCRFEDPHDSSLILKSNVVITNTCANKMDVKFLNLVGGIQEEVETRLSTVPLPVCEPVVMPIINLLGNAEMFLGDDEKNVWFDRILLTTDIFRENQTPPSGEPTLTKSDSIVMKKGTIVPSQQKHKSTKVVKQLASNVTLKRHIMTDNTVQWEIVVLPQLVIQNALPYTVEYRYFEYTTKSTIPEILQFMVNDPSQSSNLVNSGATGEVSGISWKNPVYMSFCLVNGDAKSAWSEPKIIISSSTANSFQLARQKLSLESSLAVDWERFSTPTQPRVIKFSVPYWLVNKTGLVMSYRTPEEDKKLVNDVVFHKDFTTPVMCYAPKNRLSCRATEAQTEIPPSWATLRNLPLEETKSSNPDIFHQLKSDAAYSDPINTSAVQTNGELYSSGHVIGVDIKGLQGIFADTVSISLTPRYIVQNHTPYEIQFMAFATTQTDHLNELSGLSNCPVYFLKSHCNGVLYAFEPLSKDPVAKCQKYLSVATLGSESWSSILSVNSVGDIYFPLQDTNRERGFIVKASIQLIDTQLFVVLTDASSFPPYCVENYTMQTVFLHQMTNLAEQKSTVGYGERLAFAWDEAYVSEHKLEVIIQYGDSEESDKFAVDIDSVGPVKSNEFFKIVESKPKYLLEVVPVGSSRVLRITDAKKQHLQKHRKEESAAEDASSNMSASLYTTALDLRIAGLGLSFVDAFPQEVLYISLDDLRVVSMPKSHEWIVSIFNLQVDNMLPNTRFPVILAPVASGFNGQNGIPFFSLVIESIGDKSTLLKVMDVTVQPTWIRVEIDYVFKLLTLLEPLLASETALQSQLSLVHDLHNDAITVPQPDGNSKILYFEEFKVQETLFKLECEIQKEDIARSKSMANSRSWLVNALMQLIGIVGSKLSGSPSFYFSSITLHHCFTTQDRLISQIMQKYQRDVVLQAYKLVGSIDMIGNPVGLVEDLGSGIKAFFKVTSDEVMGDSQTRGEGVKILGKTVAKGGTGVLAKMTGSLDKFMDEVSDVTDTSHEDAKQSKDSVGMAFAKNLGKGITDIYNKPIEGAKSGGVQGFVQGAVQGIAGAPVALLKTVTSTAHTLAVEANETFDDVLPFQGRRRKELQFDDKALVPPEQQKISMVHLEIISASGLVASSGQCNPVCYFLYNNKILFQTKTLFGTANPEWRAMKNIELPSTMNGGEIVTFKVRDSFTGFESTIGRFNMPIQALIDDFKQEDETSPLSQWVKNENPPSDFNNMSVEKPRIEKEYFLWSEPKKSREGQPPTVQVLVTVLDVTGYVPPKNMFGATQNLSPYFSVELGSKVQKTTSLKSASDPMTWNETLTLDWKNLDKDKKLKFTMYDKSVLVDETLGTSEFLLDTELRTQESSLDLRANGVTKAKLRVRTEILGLPDDDSEQSPTDVETPSWAMTKRTSRGHIYDLVMSDEFNDDTRNFTAGEDHLWTALNLPDGVNKAIGYYSPKNAYTRDGAFKIQVDEGVVPIQYWDQYSAKPGWVNKEMYYTGAMVQSWNKFCLQGGFIEVRAMLPGVMSASSGNPQHPAWQRLLPTERGFYPTWPGIWLMGNLGRALFSGSTRRMWPWTYNECDPRYKDQQRISACNSTPGYGLNPNQGRGSPEIDILEGGGNEISSSIQIGPGMPFDYRLINAEDGGCFYDKQCKTLGANMANVPSASFKKKHWYQGLRYAANNKCSRNDTYGQQYNLVYASVTGKKITTNTCFTTPGDLNLIPASCDVNGDLGLMDEGKTHWGVNVNATCFAQANGYKGVYLCDPDNQYYRCEFARPEGQKKTNQMDPFNYQMDALSANWWTTQEAYKQYMNYSLEWVLGPNGHIRWNLDDQVLFEIPSQSIINVPQGGNETNPIKLPVEEPMYLIFNVATAPAWGTMPPNAGYGPCRGNQSDPGWQWKNKTHHDQVIADNKICDSFPLYLSIDYIRIWQDLRGQEENASSIGCDPPSHPTWGWILGHIEEYSDANNSVIDVAGGASCRTDDDCTRAGMSTGICNNKRCQCSTLWGGPRCTWVVDIEPNWLLRAASPRKGFGPTIAITATLFAVLLIALVFVQYRRSKGQTLLFGKVARAPSQRTSRASAYEGSDVMSAEERARNNRSLLNQSSLDQSFMDSTRSGTRYELETTPQEGANHVHFKESSSEKSFAIDEFGRKTKPSSFI</sequence>
<dbReference type="Pfam" id="PF03935">
    <property type="entry name" value="SKN1_KRE6_Sbg1"/>
    <property type="match status" value="2"/>
</dbReference>
<feature type="non-terminal residue" evidence="9">
    <location>
        <position position="1"/>
    </location>
</feature>
<dbReference type="GO" id="GO:0071555">
    <property type="term" value="P:cell wall organization"/>
    <property type="evidence" value="ECO:0007669"/>
    <property type="project" value="UniProtKB-KW"/>
</dbReference>
<keyword evidence="2" id="KW-0106">Calcium</keyword>
<accession>A0A1W0ABB2</accession>
<dbReference type="PANTHER" id="PTHR31361:SF1">
    <property type="entry name" value="BETA-GLUCAN SYNTHESIS-ASSOCIATED PROTEIN KRE6-RELATED"/>
    <property type="match status" value="1"/>
</dbReference>
<comment type="subcellular location">
    <subcellularLocation>
        <location evidence="1">Membrane</location>
    </subcellularLocation>
</comment>
<keyword evidence="3 6" id="KW-0472">Membrane</keyword>
<dbReference type="Pfam" id="PF13499">
    <property type="entry name" value="EF-hand_7"/>
    <property type="match status" value="1"/>
</dbReference>
<evidence type="ECO:0000256" key="1">
    <source>
        <dbReference type="ARBA" id="ARBA00004370"/>
    </source>
</evidence>
<evidence type="ECO:0000259" key="7">
    <source>
        <dbReference type="PROSITE" id="PS50004"/>
    </source>
</evidence>
<dbReference type="InterPro" id="IPR018247">
    <property type="entry name" value="EF_Hand_1_Ca_BS"/>
</dbReference>
<keyword evidence="4" id="KW-0325">Glycoprotein</keyword>
<feature type="domain" description="EF-hand" evidence="8">
    <location>
        <begin position="324"/>
        <end position="359"/>
    </location>
</feature>
<dbReference type="InterPro" id="IPR013320">
    <property type="entry name" value="ConA-like_dom_sf"/>
</dbReference>
<dbReference type="PROSITE" id="PS50222">
    <property type="entry name" value="EF_HAND_2"/>
    <property type="match status" value="2"/>
</dbReference>
<dbReference type="CDD" id="cd00051">
    <property type="entry name" value="EFh"/>
    <property type="match status" value="1"/>
</dbReference>
<evidence type="ECO:0000256" key="3">
    <source>
        <dbReference type="ARBA" id="ARBA00023136"/>
    </source>
</evidence>
<dbReference type="Proteomes" id="UP000243217">
    <property type="component" value="Unassembled WGS sequence"/>
</dbReference>
<evidence type="ECO:0000256" key="5">
    <source>
        <dbReference type="ARBA" id="ARBA00023316"/>
    </source>
</evidence>
<dbReference type="PROSITE" id="PS00018">
    <property type="entry name" value="EF_HAND_1"/>
    <property type="match status" value="2"/>
</dbReference>
<dbReference type="OrthoDB" id="428159at2759"/>
<comment type="caution">
    <text evidence="9">The sequence shown here is derived from an EMBL/GenBank/DDBJ whole genome shotgun (WGS) entry which is preliminary data.</text>
</comment>
<dbReference type="SMART" id="SM00239">
    <property type="entry name" value="C2"/>
    <property type="match status" value="2"/>
</dbReference>
<keyword evidence="10" id="KW-1185">Reference proteome</keyword>
<dbReference type="InterPro" id="IPR005629">
    <property type="entry name" value="Skn1/Kre6/Sbg1"/>
</dbReference>
<feature type="domain" description="EF-hand" evidence="8">
    <location>
        <begin position="366"/>
        <end position="401"/>
    </location>
</feature>
<evidence type="ECO:0000259" key="8">
    <source>
        <dbReference type="PROSITE" id="PS50222"/>
    </source>
</evidence>
<keyword evidence="6" id="KW-0812">Transmembrane</keyword>
<dbReference type="SUPFAM" id="SSF49899">
    <property type="entry name" value="Concanavalin A-like lectins/glucanases"/>
    <property type="match status" value="2"/>
</dbReference>
<evidence type="ECO:0000313" key="10">
    <source>
        <dbReference type="Proteomes" id="UP000243217"/>
    </source>
</evidence>
<organism evidence="9 10">
    <name type="scientific">Thraustotheca clavata</name>
    <dbReference type="NCBI Taxonomy" id="74557"/>
    <lineage>
        <taxon>Eukaryota</taxon>
        <taxon>Sar</taxon>
        <taxon>Stramenopiles</taxon>
        <taxon>Oomycota</taxon>
        <taxon>Saprolegniomycetes</taxon>
        <taxon>Saprolegniales</taxon>
        <taxon>Achlyaceae</taxon>
        <taxon>Thraustotheca</taxon>
    </lineage>
</organism>
<dbReference type="InterPro" id="IPR009543">
    <property type="entry name" value="VPS13_VAB"/>
</dbReference>
<dbReference type="SUPFAM" id="SSF47473">
    <property type="entry name" value="EF-hand"/>
    <property type="match status" value="1"/>
</dbReference>
<keyword evidence="6" id="KW-1133">Transmembrane helix</keyword>
<feature type="domain" description="C2" evidence="7">
    <location>
        <begin position="2003"/>
        <end position="2130"/>
    </location>
</feature>
<dbReference type="CDD" id="cd00030">
    <property type="entry name" value="C2"/>
    <property type="match status" value="1"/>
</dbReference>
<feature type="domain" description="C2" evidence="7">
    <location>
        <begin position="1860"/>
        <end position="1980"/>
    </location>
</feature>
<dbReference type="Gene3D" id="1.10.238.10">
    <property type="entry name" value="EF-hand"/>
    <property type="match status" value="1"/>
</dbReference>
<dbReference type="InterPro" id="IPR002048">
    <property type="entry name" value="EF_hand_dom"/>
</dbReference>
<dbReference type="Pfam" id="PF00168">
    <property type="entry name" value="C2"/>
    <property type="match status" value="2"/>
</dbReference>
<dbReference type="SMART" id="SM00054">
    <property type="entry name" value="EFh"/>
    <property type="match status" value="2"/>
</dbReference>
<evidence type="ECO:0000256" key="6">
    <source>
        <dbReference type="SAM" id="Phobius"/>
    </source>
</evidence>
<dbReference type="GO" id="GO:0015926">
    <property type="term" value="F:glucosidase activity"/>
    <property type="evidence" value="ECO:0007669"/>
    <property type="project" value="TreeGrafter"/>
</dbReference>
<dbReference type="InterPro" id="IPR011992">
    <property type="entry name" value="EF-hand-dom_pair"/>
</dbReference>
<dbReference type="Pfam" id="PF25036">
    <property type="entry name" value="VPS13_VAB"/>
    <property type="match status" value="1"/>
</dbReference>